<dbReference type="OMA" id="LASRWWD"/>
<dbReference type="SUPFAM" id="SSF53335">
    <property type="entry name" value="S-adenosyl-L-methionine-dependent methyltransferases"/>
    <property type="match status" value="1"/>
</dbReference>
<protein>
    <submittedName>
        <fullName evidence="5">Hexaprenyldihydroxybenzoate mitochondrial</fullName>
    </submittedName>
</protein>
<evidence type="ECO:0000256" key="1">
    <source>
        <dbReference type="ARBA" id="ARBA00022603"/>
    </source>
</evidence>
<dbReference type="Gene3D" id="3.40.50.150">
    <property type="entry name" value="Vaccinia Virus protein VP39"/>
    <property type="match status" value="1"/>
</dbReference>
<organism evidence="5 6">
    <name type="scientific">Stylonychia lemnae</name>
    <name type="common">Ciliate</name>
    <dbReference type="NCBI Taxonomy" id="5949"/>
    <lineage>
        <taxon>Eukaryota</taxon>
        <taxon>Sar</taxon>
        <taxon>Alveolata</taxon>
        <taxon>Ciliophora</taxon>
        <taxon>Intramacronucleata</taxon>
        <taxon>Spirotrichea</taxon>
        <taxon>Stichotrichia</taxon>
        <taxon>Sporadotrichida</taxon>
        <taxon>Oxytrichidae</taxon>
        <taxon>Stylonychinae</taxon>
        <taxon>Stylonychia</taxon>
    </lineage>
</organism>
<evidence type="ECO:0000256" key="2">
    <source>
        <dbReference type="ARBA" id="ARBA00022679"/>
    </source>
</evidence>
<dbReference type="Pfam" id="PF13489">
    <property type="entry name" value="Methyltransf_23"/>
    <property type="match status" value="1"/>
</dbReference>
<keyword evidence="1" id="KW-0489">Methyltransferase</keyword>
<dbReference type="AlphaFoldDB" id="A0A078AUB3"/>
<keyword evidence="2" id="KW-0808">Transferase</keyword>
<dbReference type="CDD" id="cd02440">
    <property type="entry name" value="AdoMet_MTases"/>
    <property type="match status" value="1"/>
</dbReference>
<dbReference type="EMBL" id="CCKQ01012797">
    <property type="protein sequence ID" value="CDW84433.1"/>
    <property type="molecule type" value="Genomic_DNA"/>
</dbReference>
<proteinExistence type="predicted"/>
<dbReference type="InterPro" id="IPR010233">
    <property type="entry name" value="UbiG_MeTrfase"/>
</dbReference>
<dbReference type="PANTHER" id="PTHR43464:SF19">
    <property type="entry name" value="UBIQUINONE BIOSYNTHESIS O-METHYLTRANSFERASE, MITOCHONDRIAL"/>
    <property type="match status" value="1"/>
</dbReference>
<sequence>MKFSSRQVEDIIIIPQYDWWSPTGPQGSLHKFNKVRANFIRKNLMNDAMPIETQEEYFSKFRVLDIGCGAGILSESLGRLGMGSVTGIDPTDKCVELAQAHLKLDADLAKKVTYKNTTVEALIDEKFNTNNNQSPHKDELYDLVCCSEVIEHVNDQQEFLRKCAKLVKPETGYFFLSTIAKTPESYFLTILMAEYVLRLVPKGTHEWNQYINVEDIEGALSSQAFRTVAKAGAMVTNPLTMEMDEFPNWLRGNYMILSKRLI</sequence>
<dbReference type="OrthoDB" id="3265906at2759"/>
<keyword evidence="4" id="KW-0949">S-adenosyl-L-methionine</keyword>
<reference evidence="5 6" key="1">
    <citation type="submission" date="2014-06" db="EMBL/GenBank/DDBJ databases">
        <authorList>
            <person name="Swart Estienne"/>
        </authorList>
    </citation>
    <scope>NUCLEOTIDE SEQUENCE [LARGE SCALE GENOMIC DNA]</scope>
    <source>
        <strain evidence="5 6">130c</strain>
    </source>
</reference>
<evidence type="ECO:0000256" key="4">
    <source>
        <dbReference type="ARBA" id="ARBA00022691"/>
    </source>
</evidence>
<evidence type="ECO:0000313" key="6">
    <source>
        <dbReference type="Proteomes" id="UP000039865"/>
    </source>
</evidence>
<dbReference type="FunCoup" id="A0A078AUB3">
    <property type="interactions" value="73"/>
</dbReference>
<keyword evidence="3" id="KW-0831">Ubiquinone biosynthesis</keyword>
<dbReference type="PANTHER" id="PTHR43464">
    <property type="entry name" value="METHYLTRANSFERASE"/>
    <property type="match status" value="1"/>
</dbReference>
<dbReference type="GO" id="GO:0010420">
    <property type="term" value="F:polyprenyldihydroxybenzoate methyltransferase activity"/>
    <property type="evidence" value="ECO:0007669"/>
    <property type="project" value="InterPro"/>
</dbReference>
<dbReference type="NCBIfam" id="TIGR01983">
    <property type="entry name" value="UbiG"/>
    <property type="match status" value="1"/>
</dbReference>
<evidence type="ECO:0000256" key="3">
    <source>
        <dbReference type="ARBA" id="ARBA00022688"/>
    </source>
</evidence>
<accession>A0A078AUB3</accession>
<dbReference type="GO" id="GO:0032259">
    <property type="term" value="P:methylation"/>
    <property type="evidence" value="ECO:0007669"/>
    <property type="project" value="UniProtKB-KW"/>
</dbReference>
<evidence type="ECO:0000313" key="5">
    <source>
        <dbReference type="EMBL" id="CDW84433.1"/>
    </source>
</evidence>
<dbReference type="Proteomes" id="UP000039865">
    <property type="component" value="Unassembled WGS sequence"/>
</dbReference>
<keyword evidence="6" id="KW-1185">Reference proteome</keyword>
<gene>
    <name evidence="5" type="primary">Contig3958.g4233</name>
    <name evidence="5" type="ORF">STYLEM_13496</name>
</gene>
<name>A0A078AUB3_STYLE</name>
<dbReference type="InParanoid" id="A0A078AUB3"/>
<dbReference type="InterPro" id="IPR029063">
    <property type="entry name" value="SAM-dependent_MTases_sf"/>
</dbReference>
<dbReference type="GO" id="GO:0061542">
    <property type="term" value="F:3-demethylubiquinol 3-O-methyltransferase activity"/>
    <property type="evidence" value="ECO:0007669"/>
    <property type="project" value="InterPro"/>
</dbReference>